<comment type="similarity">
    <text evidence="2">Belongs to the type III secretion exporter family.</text>
</comment>
<dbReference type="InterPro" id="IPR006307">
    <property type="entry name" value="BsaZ-like"/>
</dbReference>
<accession>A0ABT0YHS4</accession>
<organism evidence="10 11">
    <name type="scientific">Caldimonas mangrovi</name>
    <dbReference type="NCBI Taxonomy" id="2944811"/>
    <lineage>
        <taxon>Bacteria</taxon>
        <taxon>Pseudomonadati</taxon>
        <taxon>Pseudomonadota</taxon>
        <taxon>Betaproteobacteria</taxon>
        <taxon>Burkholderiales</taxon>
        <taxon>Sphaerotilaceae</taxon>
        <taxon>Caldimonas</taxon>
    </lineage>
</organism>
<evidence type="ECO:0000256" key="6">
    <source>
        <dbReference type="ARBA" id="ARBA00023026"/>
    </source>
</evidence>
<dbReference type="Proteomes" id="UP001165541">
    <property type="component" value="Unassembled WGS sequence"/>
</dbReference>
<feature type="region of interest" description="Disordered" evidence="8">
    <location>
        <begin position="1"/>
        <end position="28"/>
    </location>
</feature>
<sequence>MADKNDGGDKTEKPTPKRLQEARKKGQVAKSREVTSTFQLVVVLAFGAAVSAGLGARLGALTEQVLALVPTGAADGRFITSLRSIGWLSLEMLLWLTAIAALPVAAAGWLAEYLQAGPVLSFEKIKPKLEHLNPAEGIKRMFTMDNLVEVVKAVFKTALLGLIGWLVLRAALADIVSLARRADLASVAALGPALWDVTLRTLGWTVGVFALVSMLDAAYQHHSFIKKLRMSRRDIQQEVKDNEGDPHIKAQRRQAHEEWSQRNAVEAVRAANVLVVNPTHVAIALDYDRETCPVPSVAAKGEDHVARAMREAAEDAGVPIVRNVDLARDLLARTNVGDAVPPDLFEIVAEVILWAREARQEMEHQRGGADLQGRARVPVPGEDQTRYDGNAAGAPR</sequence>
<feature type="transmembrane region" description="Helical" evidence="9">
    <location>
        <begin position="147"/>
        <end position="168"/>
    </location>
</feature>
<feature type="region of interest" description="Disordered" evidence="8">
    <location>
        <begin position="364"/>
        <end position="396"/>
    </location>
</feature>
<keyword evidence="3" id="KW-1003">Cell membrane</keyword>
<evidence type="ECO:0000256" key="5">
    <source>
        <dbReference type="ARBA" id="ARBA00022989"/>
    </source>
</evidence>
<dbReference type="InterPro" id="IPR029025">
    <property type="entry name" value="T3SS_substrate_exporter_C"/>
</dbReference>
<evidence type="ECO:0000256" key="9">
    <source>
        <dbReference type="SAM" id="Phobius"/>
    </source>
</evidence>
<comment type="subcellular location">
    <subcellularLocation>
        <location evidence="1">Cell membrane</location>
        <topology evidence="1">Multi-pass membrane protein</topology>
    </subcellularLocation>
</comment>
<evidence type="ECO:0000256" key="1">
    <source>
        <dbReference type="ARBA" id="ARBA00004651"/>
    </source>
</evidence>
<dbReference type="PANTHER" id="PTHR30531:SF14">
    <property type="entry name" value="SURFACE PRESENTATION OF ANTIGENS PROTEIN SPAS"/>
    <property type="match status" value="1"/>
</dbReference>
<reference evidence="10" key="1">
    <citation type="submission" date="2022-05" db="EMBL/GenBank/DDBJ databases">
        <title>Schlegelella sp. nov., isolated from mangrove soil.</title>
        <authorList>
            <person name="Liu Y."/>
            <person name="Ge X."/>
            <person name="Liu W."/>
        </authorList>
    </citation>
    <scope>NUCLEOTIDE SEQUENCE</scope>
    <source>
        <strain evidence="10">S2-27</strain>
    </source>
</reference>
<evidence type="ECO:0000256" key="3">
    <source>
        <dbReference type="ARBA" id="ARBA00022475"/>
    </source>
</evidence>
<keyword evidence="4 9" id="KW-0812">Transmembrane</keyword>
<dbReference type="SUPFAM" id="SSF160544">
    <property type="entry name" value="EscU C-terminal domain-like"/>
    <property type="match status" value="1"/>
</dbReference>
<name>A0ABT0YHS4_9BURK</name>
<keyword evidence="6" id="KW-0843">Virulence</keyword>
<dbReference type="EMBL" id="JAMKFE010000001">
    <property type="protein sequence ID" value="MCM5678279.1"/>
    <property type="molecule type" value="Genomic_DNA"/>
</dbReference>
<evidence type="ECO:0000256" key="2">
    <source>
        <dbReference type="ARBA" id="ARBA00010690"/>
    </source>
</evidence>
<dbReference type="Gene3D" id="6.10.250.2080">
    <property type="match status" value="1"/>
</dbReference>
<comment type="caution">
    <text evidence="10">The sequence shown here is derived from an EMBL/GenBank/DDBJ whole genome shotgun (WGS) entry which is preliminary data.</text>
</comment>
<evidence type="ECO:0000256" key="4">
    <source>
        <dbReference type="ARBA" id="ARBA00022692"/>
    </source>
</evidence>
<proteinExistence type="inferred from homology"/>
<evidence type="ECO:0000313" key="11">
    <source>
        <dbReference type="Proteomes" id="UP001165541"/>
    </source>
</evidence>
<protein>
    <submittedName>
        <fullName evidence="10">Type III secretion system export apparatus subunit SctU</fullName>
    </submittedName>
</protein>
<feature type="compositionally biased region" description="Basic and acidic residues" evidence="8">
    <location>
        <begin position="1"/>
        <end position="24"/>
    </location>
</feature>
<keyword evidence="5 9" id="KW-1133">Transmembrane helix</keyword>
<gene>
    <name evidence="10" type="primary">sctU</name>
    <name evidence="10" type="ORF">M8A51_01910</name>
</gene>
<dbReference type="InterPro" id="IPR006135">
    <property type="entry name" value="T3SS_substrate_exporter"/>
</dbReference>
<evidence type="ECO:0000313" key="10">
    <source>
        <dbReference type="EMBL" id="MCM5678279.1"/>
    </source>
</evidence>
<feature type="transmembrane region" description="Helical" evidence="9">
    <location>
        <begin position="92"/>
        <end position="111"/>
    </location>
</feature>
<keyword evidence="11" id="KW-1185">Reference proteome</keyword>
<dbReference type="Pfam" id="PF01312">
    <property type="entry name" value="Bac_export_2"/>
    <property type="match status" value="1"/>
</dbReference>
<dbReference type="PRINTS" id="PR00950">
    <property type="entry name" value="TYPE3IMSPROT"/>
</dbReference>
<feature type="region of interest" description="Disordered" evidence="8">
    <location>
        <begin position="236"/>
        <end position="256"/>
    </location>
</feature>
<dbReference type="NCBIfam" id="TIGR01404">
    <property type="entry name" value="FlhB_rel_III"/>
    <property type="match status" value="1"/>
</dbReference>
<keyword evidence="7 9" id="KW-0472">Membrane</keyword>
<feature type="transmembrane region" description="Helical" evidence="9">
    <location>
        <begin position="40"/>
        <end position="60"/>
    </location>
</feature>
<dbReference type="PANTHER" id="PTHR30531">
    <property type="entry name" value="FLAGELLAR BIOSYNTHETIC PROTEIN FLHB"/>
    <property type="match status" value="1"/>
</dbReference>
<dbReference type="Gene3D" id="3.40.1690.10">
    <property type="entry name" value="secretion proteins EscU"/>
    <property type="match status" value="1"/>
</dbReference>
<evidence type="ECO:0000256" key="8">
    <source>
        <dbReference type="SAM" id="MobiDB-lite"/>
    </source>
</evidence>
<evidence type="ECO:0000256" key="7">
    <source>
        <dbReference type="ARBA" id="ARBA00023136"/>
    </source>
</evidence>